<dbReference type="PANTHER" id="PTHR22876:SF5">
    <property type="entry name" value="CHROMOSOME 9 OPEN READING FRAME 85"/>
    <property type="match status" value="1"/>
</dbReference>
<dbReference type="Pfam" id="PF10217">
    <property type="entry name" value="DUF2039"/>
    <property type="match status" value="1"/>
</dbReference>
<evidence type="ECO:0000313" key="2">
    <source>
        <dbReference type="EMBL" id="KAJ1922548.1"/>
    </source>
</evidence>
<evidence type="ECO:0000256" key="1">
    <source>
        <dbReference type="SAM" id="MobiDB-lite"/>
    </source>
</evidence>
<dbReference type="EMBL" id="JANBPT010000255">
    <property type="protein sequence ID" value="KAJ1924760.1"/>
    <property type="molecule type" value="Genomic_DNA"/>
</dbReference>
<dbReference type="EMBL" id="JANBPT010000388">
    <property type="protein sequence ID" value="KAJ1922548.1"/>
    <property type="molecule type" value="Genomic_DNA"/>
</dbReference>
<dbReference type="InterPro" id="IPR019351">
    <property type="entry name" value="DUF2039"/>
</dbReference>
<organism evidence="2 4">
    <name type="scientific">Tieghemiomyces parasiticus</name>
    <dbReference type="NCBI Taxonomy" id="78921"/>
    <lineage>
        <taxon>Eukaryota</taxon>
        <taxon>Fungi</taxon>
        <taxon>Fungi incertae sedis</taxon>
        <taxon>Zoopagomycota</taxon>
        <taxon>Kickxellomycotina</taxon>
        <taxon>Dimargaritomycetes</taxon>
        <taxon>Dimargaritales</taxon>
        <taxon>Dimargaritaceae</taxon>
        <taxon>Tieghemiomyces</taxon>
    </lineage>
</organism>
<evidence type="ECO:0000313" key="3">
    <source>
        <dbReference type="EMBL" id="KAJ1924760.1"/>
    </source>
</evidence>
<sequence length="197" mass="22421">MAGPNKVSTGGKKTGQKYQNSHAFIHNRNSKKTRTILALPVNGLCKRCYDVIQWRKTYRKYKPLTVAKKCVRCEQKKVREAYHILCRDCARDLKVCAKCQTTGEIIKNEEKTPQELAEEQRKIEDLLSNLTERKRRAYQRRLARGEELDLDQIAAEGSDDDDFDFSDSAEEDSAAQVDSDDNGEDDTRPAGKVSFAS</sequence>
<protein>
    <submittedName>
        <fullName evidence="2">Uncharacterized protein</fullName>
    </submittedName>
</protein>
<dbReference type="OrthoDB" id="250548at2759"/>
<proteinExistence type="predicted"/>
<dbReference type="Proteomes" id="UP001150569">
    <property type="component" value="Unassembled WGS sequence"/>
</dbReference>
<comment type="caution">
    <text evidence="2">The sequence shown here is derived from an EMBL/GenBank/DDBJ whole genome shotgun (WGS) entry which is preliminary data.</text>
</comment>
<dbReference type="PANTHER" id="PTHR22876">
    <property type="entry name" value="ZGC:101016"/>
    <property type="match status" value="1"/>
</dbReference>
<feature type="region of interest" description="Disordered" evidence="1">
    <location>
        <begin position="150"/>
        <end position="197"/>
    </location>
</feature>
<feature type="compositionally biased region" description="Acidic residues" evidence="1">
    <location>
        <begin position="157"/>
        <end position="184"/>
    </location>
</feature>
<dbReference type="AlphaFoldDB" id="A0A9W8A4B5"/>
<evidence type="ECO:0000313" key="4">
    <source>
        <dbReference type="Proteomes" id="UP001150569"/>
    </source>
</evidence>
<name>A0A9W8A4B5_9FUNG</name>
<gene>
    <name evidence="3" type="ORF">IWQ60_004990</name>
    <name evidence="2" type="ORF">IWQ60_006447</name>
</gene>
<accession>A0A9W8A4B5</accession>
<keyword evidence="4" id="KW-1185">Reference proteome</keyword>
<reference evidence="2" key="1">
    <citation type="submission" date="2022-07" db="EMBL/GenBank/DDBJ databases">
        <title>Phylogenomic reconstructions and comparative analyses of Kickxellomycotina fungi.</title>
        <authorList>
            <person name="Reynolds N.K."/>
            <person name="Stajich J.E."/>
            <person name="Barry K."/>
            <person name="Grigoriev I.V."/>
            <person name="Crous P."/>
            <person name="Smith M.E."/>
        </authorList>
    </citation>
    <scope>NUCLEOTIDE SEQUENCE</scope>
    <source>
        <strain evidence="2">RSA 861</strain>
    </source>
</reference>